<evidence type="ECO:0000259" key="4">
    <source>
        <dbReference type="Pfam" id="PF10342"/>
    </source>
</evidence>
<dbReference type="PANTHER" id="PTHR40633:SF1">
    <property type="entry name" value="GPI ANCHORED SERINE-THREONINE RICH PROTEIN (AFU_ORTHOLOGUE AFUA_1G03630)"/>
    <property type="match status" value="1"/>
</dbReference>
<gene>
    <name evidence="5" type="ORF">BJ085DRAFT_33919</name>
</gene>
<evidence type="ECO:0000313" key="5">
    <source>
        <dbReference type="EMBL" id="RKP39189.1"/>
    </source>
</evidence>
<accession>A0A4V1J5I6</accession>
<organism evidence="5 6">
    <name type="scientific">Dimargaris cristalligena</name>
    <dbReference type="NCBI Taxonomy" id="215637"/>
    <lineage>
        <taxon>Eukaryota</taxon>
        <taxon>Fungi</taxon>
        <taxon>Fungi incertae sedis</taxon>
        <taxon>Zoopagomycota</taxon>
        <taxon>Kickxellomycotina</taxon>
        <taxon>Dimargaritomycetes</taxon>
        <taxon>Dimargaritales</taxon>
        <taxon>Dimargaritaceae</taxon>
        <taxon>Dimargaris</taxon>
    </lineage>
</organism>
<keyword evidence="6" id="KW-1185">Reference proteome</keyword>
<sequence>MVSFKILSAAAALLLATPAMAVYRVNSPVQGTVWLAGDTVTISWYDDNSPAVAAGTPIELSLYAGSDPNDMKKLTAIGSASGSTGTLSYVVPQDYNAGSIFSVSIEYSGVQNFSHYFTVTGGRDNAVTSSSAIESESATASASASETESDSATDSASATKSASHTSASSATSSAVSSKATSASHSATSSVVSTRSSSVASRSTQSADDAESTDDSSAASKSAVTLGAIAISALSFSLLSRY</sequence>
<dbReference type="Pfam" id="PF10342">
    <property type="entry name" value="Kre9_KNH"/>
    <property type="match status" value="1"/>
</dbReference>
<dbReference type="InterPro" id="IPR052982">
    <property type="entry name" value="SRP1/TIP1-like"/>
</dbReference>
<dbReference type="Proteomes" id="UP000268162">
    <property type="component" value="Unassembled WGS sequence"/>
</dbReference>
<evidence type="ECO:0000313" key="6">
    <source>
        <dbReference type="Proteomes" id="UP000268162"/>
    </source>
</evidence>
<dbReference type="AlphaFoldDB" id="A0A4V1J5I6"/>
<name>A0A4V1J5I6_9FUNG</name>
<keyword evidence="1 3" id="KW-0732">Signal</keyword>
<feature type="compositionally biased region" description="Low complexity" evidence="2">
    <location>
        <begin position="190"/>
        <end position="206"/>
    </location>
</feature>
<dbReference type="EMBL" id="ML002291">
    <property type="protein sequence ID" value="RKP39189.1"/>
    <property type="molecule type" value="Genomic_DNA"/>
</dbReference>
<evidence type="ECO:0000256" key="3">
    <source>
        <dbReference type="SAM" id="SignalP"/>
    </source>
</evidence>
<protein>
    <recommendedName>
        <fullName evidence="4">Yeast cell wall synthesis Kre9/Knh1-like N-terminal domain-containing protein</fullName>
    </recommendedName>
</protein>
<feature type="region of interest" description="Disordered" evidence="2">
    <location>
        <begin position="190"/>
        <end position="216"/>
    </location>
</feature>
<evidence type="ECO:0000256" key="2">
    <source>
        <dbReference type="SAM" id="MobiDB-lite"/>
    </source>
</evidence>
<feature type="chain" id="PRO_5020452286" description="Yeast cell wall synthesis Kre9/Knh1-like N-terminal domain-containing protein" evidence="3">
    <location>
        <begin position="22"/>
        <end position="241"/>
    </location>
</feature>
<dbReference type="InterPro" id="IPR018466">
    <property type="entry name" value="Kre9/Knh1-like_N"/>
</dbReference>
<proteinExistence type="predicted"/>
<feature type="domain" description="Yeast cell wall synthesis Kre9/Knh1-like N-terminal" evidence="4">
    <location>
        <begin position="27"/>
        <end position="119"/>
    </location>
</feature>
<dbReference type="STRING" id="215637.A0A4V1J5I6"/>
<feature type="region of interest" description="Disordered" evidence="2">
    <location>
        <begin position="130"/>
        <end position="174"/>
    </location>
</feature>
<evidence type="ECO:0000256" key="1">
    <source>
        <dbReference type="ARBA" id="ARBA00022729"/>
    </source>
</evidence>
<reference evidence="6" key="1">
    <citation type="journal article" date="2018" name="Nat. Microbiol.">
        <title>Leveraging single-cell genomics to expand the fungal tree of life.</title>
        <authorList>
            <person name="Ahrendt S.R."/>
            <person name="Quandt C.A."/>
            <person name="Ciobanu D."/>
            <person name="Clum A."/>
            <person name="Salamov A."/>
            <person name="Andreopoulos B."/>
            <person name="Cheng J.F."/>
            <person name="Woyke T."/>
            <person name="Pelin A."/>
            <person name="Henrissat B."/>
            <person name="Reynolds N.K."/>
            <person name="Benny G.L."/>
            <person name="Smith M.E."/>
            <person name="James T.Y."/>
            <person name="Grigoriev I.V."/>
        </authorList>
    </citation>
    <scope>NUCLEOTIDE SEQUENCE [LARGE SCALE GENOMIC DNA]</scope>
    <source>
        <strain evidence="6">RSA 468</strain>
    </source>
</reference>
<dbReference type="PANTHER" id="PTHR40633">
    <property type="entry name" value="MATRIX PROTEIN, PUTATIVE (AFU_ORTHOLOGUE AFUA_8G05410)-RELATED"/>
    <property type="match status" value="1"/>
</dbReference>
<feature type="signal peptide" evidence="3">
    <location>
        <begin position="1"/>
        <end position="21"/>
    </location>
</feature>